<dbReference type="GeneID" id="41842094"/>
<evidence type="ECO:0000256" key="5">
    <source>
        <dbReference type="ARBA" id="ARBA00023136"/>
    </source>
</evidence>
<feature type="transmembrane region" description="Helical" evidence="6">
    <location>
        <begin position="180"/>
        <end position="198"/>
    </location>
</feature>
<dbReference type="KEGG" id="dni:HX89_13745"/>
<keyword evidence="3 6" id="KW-0812">Transmembrane</keyword>
<dbReference type="RefSeq" id="WP_038569811.1">
    <property type="nucleotide sequence ID" value="NZ_CP008889.1"/>
</dbReference>
<dbReference type="AlphaFoldDB" id="A0A075JNT7"/>
<dbReference type="PANTHER" id="PTHR30086">
    <property type="entry name" value="ARGININE EXPORTER PROTEIN ARGO"/>
    <property type="match status" value="1"/>
</dbReference>
<gene>
    <name evidence="7" type="ORF">HX89_13745</name>
</gene>
<feature type="transmembrane region" description="Helical" evidence="6">
    <location>
        <begin position="67"/>
        <end position="87"/>
    </location>
</feature>
<protein>
    <submittedName>
        <fullName evidence="7">Amino acid transporter</fullName>
    </submittedName>
</protein>
<dbReference type="OrthoDB" id="5638726at2"/>
<reference evidence="7 8" key="1">
    <citation type="submission" date="2014-07" db="EMBL/GenBank/DDBJ databases">
        <title>Genome Sequencing of Dermacoccus nishinomiyaensis.</title>
        <authorList>
            <person name="Hong K.W."/>
            <person name="Chan K.G."/>
        </authorList>
    </citation>
    <scope>NUCLEOTIDE SEQUENCE [LARGE SCALE GENOMIC DNA]</scope>
    <source>
        <strain evidence="7 8">M25</strain>
    </source>
</reference>
<evidence type="ECO:0000256" key="6">
    <source>
        <dbReference type="SAM" id="Phobius"/>
    </source>
</evidence>
<feature type="transmembrane region" description="Helical" evidence="6">
    <location>
        <begin position="144"/>
        <end position="168"/>
    </location>
</feature>
<evidence type="ECO:0000256" key="2">
    <source>
        <dbReference type="ARBA" id="ARBA00022475"/>
    </source>
</evidence>
<keyword evidence="5 6" id="KW-0472">Membrane</keyword>
<evidence type="ECO:0000256" key="4">
    <source>
        <dbReference type="ARBA" id="ARBA00022989"/>
    </source>
</evidence>
<evidence type="ECO:0000313" key="8">
    <source>
        <dbReference type="Proteomes" id="UP000027986"/>
    </source>
</evidence>
<dbReference type="GO" id="GO:0015171">
    <property type="term" value="F:amino acid transmembrane transporter activity"/>
    <property type="evidence" value="ECO:0007669"/>
    <property type="project" value="TreeGrafter"/>
</dbReference>
<proteinExistence type="predicted"/>
<dbReference type="Proteomes" id="UP000027986">
    <property type="component" value="Chromosome"/>
</dbReference>
<evidence type="ECO:0000313" key="7">
    <source>
        <dbReference type="EMBL" id="AIF41803.1"/>
    </source>
</evidence>
<dbReference type="PANTHER" id="PTHR30086:SF20">
    <property type="entry name" value="ARGININE EXPORTER PROTEIN ARGO-RELATED"/>
    <property type="match status" value="1"/>
</dbReference>
<name>A0A075JNT7_9MICO</name>
<dbReference type="HOGENOM" id="CLU_087840_0_0_11"/>
<accession>A0A075JNT7</accession>
<evidence type="ECO:0000256" key="3">
    <source>
        <dbReference type="ARBA" id="ARBA00022692"/>
    </source>
</evidence>
<comment type="subcellular location">
    <subcellularLocation>
        <location evidence="1">Cell membrane</location>
        <topology evidence="1">Multi-pass membrane protein</topology>
    </subcellularLocation>
</comment>
<dbReference type="eggNOG" id="COG1279">
    <property type="taxonomic scope" value="Bacteria"/>
</dbReference>
<dbReference type="GO" id="GO:0005886">
    <property type="term" value="C:plasma membrane"/>
    <property type="evidence" value="ECO:0007669"/>
    <property type="project" value="UniProtKB-SubCell"/>
</dbReference>
<dbReference type="Pfam" id="PF01810">
    <property type="entry name" value="LysE"/>
    <property type="match status" value="1"/>
</dbReference>
<feature type="transmembrane region" description="Helical" evidence="6">
    <location>
        <begin position="37"/>
        <end position="61"/>
    </location>
</feature>
<sequence>MTHLLTGFLTGLGLIVAIGSQNAFVLRQGLLRHHVGLVVVICAIVDIVLELAGVLGMGAIVSAHPDALRVIKWLGAAYLVWFGLNSFKNARHAGSLDPAEAPPMSRRAVAATVAGLTFLNPHVYLDTVVMLGTVANSQGAQGRWWFYVGSISASVLWFVALGLGARLLTPLVRNARTWQVIDTVVGVMMFVFAALLVTSS</sequence>
<feature type="transmembrane region" description="Helical" evidence="6">
    <location>
        <begin position="6"/>
        <end position="25"/>
    </location>
</feature>
<keyword evidence="2" id="KW-1003">Cell membrane</keyword>
<keyword evidence="8" id="KW-1185">Reference proteome</keyword>
<dbReference type="EMBL" id="CP008889">
    <property type="protein sequence ID" value="AIF41803.1"/>
    <property type="molecule type" value="Genomic_DNA"/>
</dbReference>
<keyword evidence="4 6" id="KW-1133">Transmembrane helix</keyword>
<evidence type="ECO:0000256" key="1">
    <source>
        <dbReference type="ARBA" id="ARBA00004651"/>
    </source>
</evidence>
<organism evidence="7 8">
    <name type="scientific">Dermacoccus nishinomiyaensis</name>
    <dbReference type="NCBI Taxonomy" id="1274"/>
    <lineage>
        <taxon>Bacteria</taxon>
        <taxon>Bacillati</taxon>
        <taxon>Actinomycetota</taxon>
        <taxon>Actinomycetes</taxon>
        <taxon>Micrococcales</taxon>
        <taxon>Dermacoccaceae</taxon>
        <taxon>Dermacoccus</taxon>
    </lineage>
</organism>
<feature type="transmembrane region" description="Helical" evidence="6">
    <location>
        <begin position="108"/>
        <end position="124"/>
    </location>
</feature>
<dbReference type="InterPro" id="IPR001123">
    <property type="entry name" value="LeuE-type"/>
</dbReference>